<protein>
    <submittedName>
        <fullName evidence="1">Uncharacterized protein</fullName>
    </submittedName>
</protein>
<dbReference type="EMBL" id="BARU01010326">
    <property type="protein sequence ID" value="GAH32126.1"/>
    <property type="molecule type" value="Genomic_DNA"/>
</dbReference>
<evidence type="ECO:0000313" key="1">
    <source>
        <dbReference type="EMBL" id="GAH32126.1"/>
    </source>
</evidence>
<reference evidence="1" key="1">
    <citation type="journal article" date="2014" name="Front. Microbiol.">
        <title>High frequency of phylogenetically diverse reductive dehalogenase-homologous genes in deep subseafloor sedimentary metagenomes.</title>
        <authorList>
            <person name="Kawai M."/>
            <person name="Futagami T."/>
            <person name="Toyoda A."/>
            <person name="Takaki Y."/>
            <person name="Nishi S."/>
            <person name="Hori S."/>
            <person name="Arai W."/>
            <person name="Tsubouchi T."/>
            <person name="Morono Y."/>
            <person name="Uchiyama I."/>
            <person name="Ito T."/>
            <person name="Fujiyama A."/>
            <person name="Inagaki F."/>
            <person name="Takami H."/>
        </authorList>
    </citation>
    <scope>NUCLEOTIDE SEQUENCE</scope>
    <source>
        <strain evidence="1">Expedition CK06-06</strain>
    </source>
</reference>
<gene>
    <name evidence="1" type="ORF">S03H2_19718</name>
</gene>
<organism evidence="1">
    <name type="scientific">marine sediment metagenome</name>
    <dbReference type="NCBI Taxonomy" id="412755"/>
    <lineage>
        <taxon>unclassified sequences</taxon>
        <taxon>metagenomes</taxon>
        <taxon>ecological metagenomes</taxon>
    </lineage>
</organism>
<sequence>MSRLISNSNFSLNINFKVNLISGMLLNFKQILSLFGELIKARQTILLV</sequence>
<dbReference type="AlphaFoldDB" id="X1EFP8"/>
<accession>X1EFP8</accession>
<proteinExistence type="predicted"/>
<name>X1EFP8_9ZZZZ</name>
<feature type="non-terminal residue" evidence="1">
    <location>
        <position position="48"/>
    </location>
</feature>
<comment type="caution">
    <text evidence="1">The sequence shown here is derived from an EMBL/GenBank/DDBJ whole genome shotgun (WGS) entry which is preliminary data.</text>
</comment>